<evidence type="ECO:0000256" key="1">
    <source>
        <dbReference type="ARBA" id="ARBA00004429"/>
    </source>
</evidence>
<keyword evidence="7 10" id="KW-1133">Transmembrane helix</keyword>
<feature type="domain" description="Type II secretion system protein GspF" evidence="11">
    <location>
        <begin position="271"/>
        <end position="394"/>
    </location>
</feature>
<dbReference type="AlphaFoldDB" id="A0A2G9YTW8"/>
<name>A0A2G9YTW8_9BACT</name>
<reference evidence="12 13" key="1">
    <citation type="submission" date="2017-09" db="EMBL/GenBank/DDBJ databases">
        <title>Depth-based differentiation of microbial function through sediment-hosted aquifers and enrichment of novel symbionts in the deep terrestrial subsurface.</title>
        <authorList>
            <person name="Probst A.J."/>
            <person name="Ladd B."/>
            <person name="Jarett J.K."/>
            <person name="Geller-Mcgrath D.E."/>
            <person name="Sieber C.M."/>
            <person name="Emerson J.B."/>
            <person name="Anantharaman K."/>
            <person name="Thomas B.C."/>
            <person name="Malmstrom R."/>
            <person name="Stieglmeier M."/>
            <person name="Klingl A."/>
            <person name="Woyke T."/>
            <person name="Ryan C.M."/>
            <person name="Banfield J.F."/>
        </authorList>
    </citation>
    <scope>NUCLEOTIDE SEQUENCE [LARGE SCALE GENOMIC DNA]</scope>
    <source>
        <strain evidence="12">CG23_combo_of_CG06-09_8_20_14_all_39_17</strain>
    </source>
</reference>
<dbReference type="Gene3D" id="1.20.81.30">
    <property type="entry name" value="Type II secretion system (T2SS), domain F"/>
    <property type="match status" value="2"/>
</dbReference>
<evidence type="ECO:0000256" key="5">
    <source>
        <dbReference type="ARBA" id="ARBA00022519"/>
    </source>
</evidence>
<evidence type="ECO:0000256" key="8">
    <source>
        <dbReference type="ARBA" id="ARBA00023136"/>
    </source>
</evidence>
<evidence type="ECO:0000313" key="12">
    <source>
        <dbReference type="EMBL" id="PIP22629.1"/>
    </source>
</evidence>
<evidence type="ECO:0000256" key="4">
    <source>
        <dbReference type="ARBA" id="ARBA00022475"/>
    </source>
</evidence>
<dbReference type="PANTHER" id="PTHR30012:SF0">
    <property type="entry name" value="TYPE II SECRETION SYSTEM PROTEIN F-RELATED"/>
    <property type="match status" value="1"/>
</dbReference>
<evidence type="ECO:0000256" key="7">
    <source>
        <dbReference type="ARBA" id="ARBA00022989"/>
    </source>
</evidence>
<comment type="similarity">
    <text evidence="2 9">Belongs to the GSP F family.</text>
</comment>
<feature type="transmembrane region" description="Helical" evidence="10">
    <location>
        <begin position="375"/>
        <end position="396"/>
    </location>
</feature>
<feature type="transmembrane region" description="Helical" evidence="10">
    <location>
        <begin position="169"/>
        <end position="190"/>
    </location>
</feature>
<sequence length="402" mass="44473">MKFNYYARNEDGEIRSGSVEAFSKETAISLLQGNGLFITFLEEAGTSPVFFKRISFFDNVSKKDVVLFSRHLSVLFESDVSLFESLRILADGVKNPVFKEKILKVSENVEGGVPFSDALSAFPKIFSPFYTAMVKSGEATGKMSESLTYLADYLEKAYYLEAKIKGAMIYPLMVCLVAVAVSLAMIFFVFPKLNDVFVESGVELPLATKVIMGSGQFLIHWWWALLLVIIVVVSVLIRYYNSAKGKDFFDAFFLNLPVIGPVLKMIYLARFAENLSTLIIGGIAIGQALEITGNIVGNNVYKDAILKSRDDVRGGEPISSFLIKSPALFPTIFSQMVSVGEKTGTLGKSLTHIVKFYSQEVDRSIDNLLGLLEPLMIVILGIGVAFILISVLMPLYQSMSEY</sequence>
<feature type="transmembrane region" description="Helical" evidence="10">
    <location>
        <begin position="221"/>
        <end position="240"/>
    </location>
</feature>
<dbReference type="PRINTS" id="PR00812">
    <property type="entry name" value="BCTERIALGSPF"/>
</dbReference>
<dbReference type="GO" id="GO:0005886">
    <property type="term" value="C:plasma membrane"/>
    <property type="evidence" value="ECO:0007669"/>
    <property type="project" value="UniProtKB-SubCell"/>
</dbReference>
<gene>
    <name evidence="12" type="ORF">COX37_02990</name>
</gene>
<dbReference type="FunFam" id="1.20.81.30:FF:000001">
    <property type="entry name" value="Type II secretion system protein F"/>
    <property type="match status" value="1"/>
</dbReference>
<keyword evidence="4" id="KW-1003">Cell membrane</keyword>
<keyword evidence="8 10" id="KW-0472">Membrane</keyword>
<evidence type="ECO:0000259" key="11">
    <source>
        <dbReference type="Pfam" id="PF00482"/>
    </source>
</evidence>
<dbReference type="InterPro" id="IPR042094">
    <property type="entry name" value="T2SS_GspF_sf"/>
</dbReference>
<keyword evidence="6 9" id="KW-0812">Transmembrane</keyword>
<dbReference type="EMBL" id="PCRO01000036">
    <property type="protein sequence ID" value="PIP22629.1"/>
    <property type="molecule type" value="Genomic_DNA"/>
</dbReference>
<accession>A0A2G9YTW8</accession>
<evidence type="ECO:0000256" key="9">
    <source>
        <dbReference type="RuleBase" id="RU003923"/>
    </source>
</evidence>
<protein>
    <recommendedName>
        <fullName evidence="11">Type II secretion system protein GspF domain-containing protein</fullName>
    </recommendedName>
</protein>
<keyword evidence="3 9" id="KW-0813">Transport</keyword>
<evidence type="ECO:0000313" key="13">
    <source>
        <dbReference type="Proteomes" id="UP000229976"/>
    </source>
</evidence>
<dbReference type="GO" id="GO:0009306">
    <property type="term" value="P:protein secretion"/>
    <property type="evidence" value="ECO:0007669"/>
    <property type="project" value="InterPro"/>
</dbReference>
<feature type="domain" description="Type II secretion system protein GspF" evidence="11">
    <location>
        <begin position="68"/>
        <end position="191"/>
    </location>
</feature>
<keyword evidence="5" id="KW-0997">Cell inner membrane</keyword>
<evidence type="ECO:0000256" key="2">
    <source>
        <dbReference type="ARBA" id="ARBA00005745"/>
    </source>
</evidence>
<evidence type="ECO:0000256" key="6">
    <source>
        <dbReference type="ARBA" id="ARBA00022692"/>
    </source>
</evidence>
<evidence type="ECO:0000256" key="10">
    <source>
        <dbReference type="SAM" id="Phobius"/>
    </source>
</evidence>
<organism evidence="12 13">
    <name type="scientific">Candidatus Nealsonbacteria bacterium CG23_combo_of_CG06-09_8_20_14_all_39_17</name>
    <dbReference type="NCBI Taxonomy" id="1974722"/>
    <lineage>
        <taxon>Bacteria</taxon>
        <taxon>Candidatus Nealsoniibacteriota</taxon>
    </lineage>
</organism>
<comment type="subcellular location">
    <subcellularLocation>
        <location evidence="1">Cell inner membrane</location>
        <topology evidence="1">Multi-pass membrane protein</topology>
    </subcellularLocation>
    <subcellularLocation>
        <location evidence="9">Cell membrane</location>
        <topology evidence="9">Multi-pass membrane protein</topology>
    </subcellularLocation>
</comment>
<proteinExistence type="inferred from homology"/>
<evidence type="ECO:0000256" key="3">
    <source>
        <dbReference type="ARBA" id="ARBA00022448"/>
    </source>
</evidence>
<dbReference type="Proteomes" id="UP000229976">
    <property type="component" value="Unassembled WGS sequence"/>
</dbReference>
<dbReference type="PANTHER" id="PTHR30012">
    <property type="entry name" value="GENERAL SECRETION PATHWAY PROTEIN"/>
    <property type="match status" value="1"/>
</dbReference>
<feature type="transmembrane region" description="Helical" evidence="10">
    <location>
        <begin position="252"/>
        <end position="269"/>
    </location>
</feature>
<dbReference type="InterPro" id="IPR001992">
    <property type="entry name" value="T2SS_GspF/T4SS_PilC_CS"/>
</dbReference>
<comment type="caution">
    <text evidence="12">The sequence shown here is derived from an EMBL/GenBank/DDBJ whole genome shotgun (WGS) entry which is preliminary data.</text>
</comment>
<dbReference type="InterPro" id="IPR003004">
    <property type="entry name" value="GspF/PilC"/>
</dbReference>
<dbReference type="Pfam" id="PF00482">
    <property type="entry name" value="T2SSF"/>
    <property type="match status" value="2"/>
</dbReference>
<dbReference type="InterPro" id="IPR018076">
    <property type="entry name" value="T2SS_GspF_dom"/>
</dbReference>
<dbReference type="PROSITE" id="PS00874">
    <property type="entry name" value="T2SP_F"/>
    <property type="match status" value="1"/>
</dbReference>